<evidence type="ECO:0000256" key="2">
    <source>
        <dbReference type="ARBA" id="ARBA00023163"/>
    </source>
</evidence>
<name>A0A4R6JKV3_9ACTN</name>
<keyword evidence="2" id="KW-0804">Transcription</keyword>
<dbReference type="InterPro" id="IPR004111">
    <property type="entry name" value="Repressor_TetR_C"/>
</dbReference>
<dbReference type="Gene3D" id="1.10.357.10">
    <property type="entry name" value="Tetracycline Repressor, domain 2"/>
    <property type="match status" value="1"/>
</dbReference>
<dbReference type="InterPro" id="IPR036271">
    <property type="entry name" value="Tet_transcr_reg_TetR-rel_C_sf"/>
</dbReference>
<dbReference type="Pfam" id="PF02909">
    <property type="entry name" value="TetR_C_1"/>
    <property type="match status" value="1"/>
</dbReference>
<evidence type="ECO:0000256" key="1">
    <source>
        <dbReference type="ARBA" id="ARBA00023015"/>
    </source>
</evidence>
<proteinExistence type="predicted"/>
<dbReference type="GO" id="GO:0045892">
    <property type="term" value="P:negative regulation of DNA-templated transcription"/>
    <property type="evidence" value="ECO:0007669"/>
    <property type="project" value="InterPro"/>
</dbReference>
<accession>A0A4R6JKV3</accession>
<dbReference type="RefSeq" id="WP_238166037.1">
    <property type="nucleotide sequence ID" value="NZ_SNWQ01000024.1"/>
</dbReference>
<dbReference type="EMBL" id="SNWQ01000024">
    <property type="protein sequence ID" value="TDO35175.1"/>
    <property type="molecule type" value="Genomic_DNA"/>
</dbReference>
<sequence length="134" mass="14661">MLARHPWAIGLLETRTSPGPATLRHHDAVLGTLRTAGFSVQLTAHAYALLDSYVYGFALQETSLPFDGPDTVADVAEPMMAPFSTGEYPYLVELATEHVLQPGYDFGDEFEFGLNLILDALANEIPVQPRVTEL</sequence>
<keyword evidence="5" id="KW-1185">Reference proteome</keyword>
<reference evidence="4 5" key="1">
    <citation type="submission" date="2019-03" db="EMBL/GenBank/DDBJ databases">
        <title>Genomic Encyclopedia of Type Strains, Phase III (KMG-III): the genomes of soil and plant-associated and newly described type strains.</title>
        <authorList>
            <person name="Whitman W."/>
        </authorList>
    </citation>
    <scope>NUCLEOTIDE SEQUENCE [LARGE SCALE GENOMIC DNA]</scope>
    <source>
        <strain evidence="4 5">VKM Ac-2527</strain>
    </source>
</reference>
<evidence type="ECO:0000259" key="3">
    <source>
        <dbReference type="Pfam" id="PF02909"/>
    </source>
</evidence>
<evidence type="ECO:0000313" key="4">
    <source>
        <dbReference type="EMBL" id="TDO35175.1"/>
    </source>
</evidence>
<protein>
    <submittedName>
        <fullName evidence="4">Tetracycline repressor-like protein</fullName>
    </submittedName>
</protein>
<gene>
    <name evidence="4" type="ORF">EV643_12461</name>
</gene>
<keyword evidence="1" id="KW-0805">Transcription regulation</keyword>
<dbReference type="SUPFAM" id="SSF48498">
    <property type="entry name" value="Tetracyclin repressor-like, C-terminal domain"/>
    <property type="match status" value="1"/>
</dbReference>
<evidence type="ECO:0000313" key="5">
    <source>
        <dbReference type="Proteomes" id="UP000295388"/>
    </source>
</evidence>
<dbReference type="Proteomes" id="UP000295388">
    <property type="component" value="Unassembled WGS sequence"/>
</dbReference>
<comment type="caution">
    <text evidence="4">The sequence shown here is derived from an EMBL/GenBank/DDBJ whole genome shotgun (WGS) entry which is preliminary data.</text>
</comment>
<feature type="domain" description="Tetracycline repressor TetR C-terminal" evidence="3">
    <location>
        <begin position="1"/>
        <end position="122"/>
    </location>
</feature>
<dbReference type="AlphaFoldDB" id="A0A4R6JKV3"/>
<organism evidence="4 5">
    <name type="scientific">Kribbella caucasensis</name>
    <dbReference type="NCBI Taxonomy" id="2512215"/>
    <lineage>
        <taxon>Bacteria</taxon>
        <taxon>Bacillati</taxon>
        <taxon>Actinomycetota</taxon>
        <taxon>Actinomycetes</taxon>
        <taxon>Propionibacteriales</taxon>
        <taxon>Kribbellaceae</taxon>
        <taxon>Kribbella</taxon>
    </lineage>
</organism>